<reference evidence="4 5" key="1">
    <citation type="submission" date="2020-02" db="EMBL/GenBank/DDBJ databases">
        <title>Whole-genome analyses of novel actinobacteria.</title>
        <authorList>
            <person name="Sahin N."/>
        </authorList>
    </citation>
    <scope>NUCLEOTIDE SEQUENCE [LARGE SCALE GENOMIC DNA]</scope>
    <source>
        <strain evidence="4 5">KC13</strain>
    </source>
</reference>
<evidence type="ECO:0000256" key="2">
    <source>
        <dbReference type="ARBA" id="ARBA00023315"/>
    </source>
</evidence>
<dbReference type="Gene3D" id="3.40.630.30">
    <property type="match status" value="1"/>
</dbReference>
<dbReference type="SUPFAM" id="SSF55729">
    <property type="entry name" value="Acyl-CoA N-acyltransferases (Nat)"/>
    <property type="match status" value="1"/>
</dbReference>
<dbReference type="AlphaFoldDB" id="A0A6M1R0B7"/>
<keyword evidence="5" id="KW-1185">Reference proteome</keyword>
<evidence type="ECO:0000256" key="1">
    <source>
        <dbReference type="ARBA" id="ARBA00022679"/>
    </source>
</evidence>
<evidence type="ECO:0000259" key="3">
    <source>
        <dbReference type="PROSITE" id="PS51186"/>
    </source>
</evidence>
<name>A0A6M1R0B7_9ACTN</name>
<sequence length="341" mass="37514">MGQVSDHSETPVELPAGWTTKVPDLDDLPALLRLRAADKTPFEGSGKVDADAITGEIAGPASWTRQQLVAVDPDGDIRAWAIAHDRAAGRTLVYLYVDRTITQAAEVAAGLYAWLEEQARAMAELRGITESHLDASPFADDTVQREWLAAAGFTNMRTWLHMSRPVLPDETVPPLREGVTIRPVETHENGMPVAADLQTVHQTLEESFQDHFNSYRESFPEFVQRLREDPGHRWDHWWLAYVDTPEGELPAGSLVASVLPANAAGVEGTYVEYIGVNRNARGRGVAKGLLHAVIGDAIERGRDRVSLEVDADSPTGADGLYKSMGWVTDYVTESWHKDVTV</sequence>
<gene>
    <name evidence="4" type="ORF">G5C66_10235</name>
</gene>
<dbReference type="InterPro" id="IPR000182">
    <property type="entry name" value="GNAT_dom"/>
</dbReference>
<organism evidence="4 5">
    <name type="scientific">Nocardioides turkmenicus</name>
    <dbReference type="NCBI Taxonomy" id="2711220"/>
    <lineage>
        <taxon>Bacteria</taxon>
        <taxon>Bacillati</taxon>
        <taxon>Actinomycetota</taxon>
        <taxon>Actinomycetes</taxon>
        <taxon>Propionibacteriales</taxon>
        <taxon>Nocardioidaceae</taxon>
        <taxon>Nocardioides</taxon>
    </lineage>
</organism>
<protein>
    <submittedName>
        <fullName evidence="4">GNAT family N-acetyltransferase</fullName>
    </submittedName>
</protein>
<dbReference type="Pfam" id="PF00583">
    <property type="entry name" value="Acetyltransf_1"/>
    <property type="match status" value="1"/>
</dbReference>
<evidence type="ECO:0000313" key="5">
    <source>
        <dbReference type="Proteomes" id="UP000483261"/>
    </source>
</evidence>
<dbReference type="InterPro" id="IPR016181">
    <property type="entry name" value="Acyl_CoA_acyltransferase"/>
</dbReference>
<evidence type="ECO:0000313" key="4">
    <source>
        <dbReference type="EMBL" id="NGN93112.1"/>
    </source>
</evidence>
<accession>A0A6M1R0B7</accession>
<comment type="caution">
    <text evidence="4">The sequence shown here is derived from an EMBL/GenBank/DDBJ whole genome shotgun (WGS) entry which is preliminary data.</text>
</comment>
<dbReference type="GO" id="GO:0016747">
    <property type="term" value="F:acyltransferase activity, transferring groups other than amino-acyl groups"/>
    <property type="evidence" value="ECO:0007669"/>
    <property type="project" value="InterPro"/>
</dbReference>
<keyword evidence="1 4" id="KW-0808">Transferase</keyword>
<dbReference type="Proteomes" id="UP000483261">
    <property type="component" value="Unassembled WGS sequence"/>
</dbReference>
<feature type="domain" description="N-acetyltransferase" evidence="3">
    <location>
        <begin position="179"/>
        <end position="341"/>
    </location>
</feature>
<proteinExistence type="predicted"/>
<dbReference type="PROSITE" id="PS51186">
    <property type="entry name" value="GNAT"/>
    <property type="match status" value="1"/>
</dbReference>
<dbReference type="PANTHER" id="PTHR43420">
    <property type="entry name" value="ACETYLTRANSFERASE"/>
    <property type="match status" value="1"/>
</dbReference>
<dbReference type="EMBL" id="JAALAA010000007">
    <property type="protein sequence ID" value="NGN93112.1"/>
    <property type="molecule type" value="Genomic_DNA"/>
</dbReference>
<dbReference type="CDD" id="cd04301">
    <property type="entry name" value="NAT_SF"/>
    <property type="match status" value="1"/>
</dbReference>
<dbReference type="InterPro" id="IPR050680">
    <property type="entry name" value="YpeA/RimI_acetyltransf"/>
</dbReference>
<keyword evidence="2" id="KW-0012">Acyltransferase</keyword>